<dbReference type="RefSeq" id="WP_354637735.1">
    <property type="nucleotide sequence ID" value="NZ_CP159872.1"/>
</dbReference>
<gene>
    <name evidence="1" type="ORF">ABWK59_03135</name>
</gene>
<accession>A0AAU8JQA8</accession>
<sequence length="423" mass="44543">MTSTTQDTVLAGLDAIDWASLEHAYGAAADVPGRLRALGGDDPEARAQALHSLYGSIFHQGTRYEASAYAVPFLARMAAAGELPGRAEAVELLAALAIGYDEAHLPGGVAIEGWRRGIEEFRAQDRAEILARYDAWVAEAATEEEHRLRAFRRRLYDPEGELAAAEAELAAYDAVRQEVPALAALLADTDPAVRTATAHLLAWFPEEAAASLPQLLDLADRETDPVTAATVLVAAGLLGDAATAARVRPFLTAQDPTVRWGAAIALARLAGTGTSAATDASAVDAAVLAELAATGAGESDEDEPGVPFLDGDLRGYAAVALAELADRYPAEALDAVTTSLASASGPAAFPVTSAALRLAFGPRPPADLPPFAALEERQRRLVRVLAALDEQTWCWGNFLEILGGWHLPRSRAELRAYAGLPED</sequence>
<evidence type="ECO:0000313" key="1">
    <source>
        <dbReference type="EMBL" id="XCM77997.1"/>
    </source>
</evidence>
<dbReference type="SUPFAM" id="SSF48371">
    <property type="entry name" value="ARM repeat"/>
    <property type="match status" value="1"/>
</dbReference>
<dbReference type="EMBL" id="CP159872">
    <property type="protein sequence ID" value="XCM77997.1"/>
    <property type="molecule type" value="Genomic_DNA"/>
</dbReference>
<organism evidence="1">
    <name type="scientific">Kitasatospora camelliae</name>
    <dbReference type="NCBI Taxonomy" id="3156397"/>
    <lineage>
        <taxon>Bacteria</taxon>
        <taxon>Bacillati</taxon>
        <taxon>Actinomycetota</taxon>
        <taxon>Actinomycetes</taxon>
        <taxon>Kitasatosporales</taxon>
        <taxon>Streptomycetaceae</taxon>
        <taxon>Kitasatospora</taxon>
    </lineage>
</organism>
<reference evidence="1" key="1">
    <citation type="submission" date="2024-06" db="EMBL/GenBank/DDBJ databases">
        <title>The genome sequences of Kitasatospora sp. strain HUAS MG31.</title>
        <authorList>
            <person name="Mo P."/>
        </authorList>
    </citation>
    <scope>NUCLEOTIDE SEQUENCE</scope>
    <source>
        <strain evidence="1">HUAS MG31</strain>
    </source>
</reference>
<evidence type="ECO:0008006" key="2">
    <source>
        <dbReference type="Google" id="ProtNLM"/>
    </source>
</evidence>
<dbReference type="InterPro" id="IPR011989">
    <property type="entry name" value="ARM-like"/>
</dbReference>
<proteinExistence type="predicted"/>
<dbReference type="InterPro" id="IPR016024">
    <property type="entry name" value="ARM-type_fold"/>
</dbReference>
<dbReference type="Gene3D" id="1.25.10.10">
    <property type="entry name" value="Leucine-rich Repeat Variant"/>
    <property type="match status" value="1"/>
</dbReference>
<dbReference type="AlphaFoldDB" id="A0AAU8JQA8"/>
<name>A0AAU8JQA8_9ACTN</name>
<protein>
    <recommendedName>
        <fullName evidence="2">HEAT repeat protein</fullName>
    </recommendedName>
</protein>
<dbReference type="KEGG" id="kcm:ABWK59_03135"/>